<evidence type="ECO:0000313" key="1">
    <source>
        <dbReference type="EMBL" id="BAS70420.1"/>
    </source>
</evidence>
<dbReference type="EMBL" id="AP014957">
    <property type="protein sequence ID" value="BAS70420.1"/>
    <property type="molecule type" value="Genomic_DNA"/>
</dbReference>
<feature type="non-terminal residue" evidence="1">
    <location>
        <position position="1"/>
    </location>
</feature>
<dbReference type="InParanoid" id="A0A0P0UYB4"/>
<gene>
    <name evidence="1" type="ordered locus">Os01g0150900</name>
    <name evidence="1" type="ORF">OSNPB_010150900</name>
</gene>
<evidence type="ECO:0000313" key="2">
    <source>
        <dbReference type="Proteomes" id="UP000059680"/>
    </source>
</evidence>
<dbReference type="Proteomes" id="UP000059680">
    <property type="component" value="Chromosome 1"/>
</dbReference>
<protein>
    <submittedName>
        <fullName evidence="1">Os01g0150900 protein</fullName>
    </submittedName>
</protein>
<reference evidence="2" key="1">
    <citation type="journal article" date="2005" name="Nature">
        <title>The map-based sequence of the rice genome.</title>
        <authorList>
            <consortium name="International rice genome sequencing project (IRGSP)"/>
            <person name="Matsumoto T."/>
            <person name="Wu J."/>
            <person name="Kanamori H."/>
            <person name="Katayose Y."/>
            <person name="Fujisawa M."/>
            <person name="Namiki N."/>
            <person name="Mizuno H."/>
            <person name="Yamamoto K."/>
            <person name="Antonio B.A."/>
            <person name="Baba T."/>
            <person name="Sakata K."/>
            <person name="Nagamura Y."/>
            <person name="Aoki H."/>
            <person name="Arikawa K."/>
            <person name="Arita K."/>
            <person name="Bito T."/>
            <person name="Chiden Y."/>
            <person name="Fujitsuka N."/>
            <person name="Fukunaka R."/>
            <person name="Hamada M."/>
            <person name="Harada C."/>
            <person name="Hayashi A."/>
            <person name="Hijishita S."/>
            <person name="Honda M."/>
            <person name="Hosokawa S."/>
            <person name="Ichikawa Y."/>
            <person name="Idonuma A."/>
            <person name="Iijima M."/>
            <person name="Ikeda M."/>
            <person name="Ikeno M."/>
            <person name="Ito K."/>
            <person name="Ito S."/>
            <person name="Ito T."/>
            <person name="Ito Y."/>
            <person name="Ito Y."/>
            <person name="Iwabuchi A."/>
            <person name="Kamiya K."/>
            <person name="Karasawa W."/>
            <person name="Kurita K."/>
            <person name="Katagiri S."/>
            <person name="Kikuta A."/>
            <person name="Kobayashi H."/>
            <person name="Kobayashi N."/>
            <person name="Machita K."/>
            <person name="Maehara T."/>
            <person name="Masukawa M."/>
            <person name="Mizubayashi T."/>
            <person name="Mukai Y."/>
            <person name="Nagasaki H."/>
            <person name="Nagata Y."/>
            <person name="Naito S."/>
            <person name="Nakashima M."/>
            <person name="Nakama Y."/>
            <person name="Nakamichi Y."/>
            <person name="Nakamura M."/>
            <person name="Meguro A."/>
            <person name="Negishi M."/>
            <person name="Ohta I."/>
            <person name="Ohta T."/>
            <person name="Okamoto M."/>
            <person name="Ono N."/>
            <person name="Saji S."/>
            <person name="Sakaguchi M."/>
            <person name="Sakai K."/>
            <person name="Shibata M."/>
            <person name="Shimokawa T."/>
            <person name="Song J."/>
            <person name="Takazaki Y."/>
            <person name="Terasawa K."/>
            <person name="Tsugane M."/>
            <person name="Tsuji K."/>
            <person name="Ueda S."/>
            <person name="Waki K."/>
            <person name="Yamagata H."/>
            <person name="Yamamoto M."/>
            <person name="Yamamoto S."/>
            <person name="Yamane H."/>
            <person name="Yoshiki S."/>
            <person name="Yoshihara R."/>
            <person name="Yukawa K."/>
            <person name="Zhong H."/>
            <person name="Yano M."/>
            <person name="Yuan Q."/>
            <person name="Ouyang S."/>
            <person name="Liu J."/>
            <person name="Jones K.M."/>
            <person name="Gansberger K."/>
            <person name="Moffat K."/>
            <person name="Hill J."/>
            <person name="Bera J."/>
            <person name="Fadrosh D."/>
            <person name="Jin S."/>
            <person name="Johri S."/>
            <person name="Kim M."/>
            <person name="Overton L."/>
            <person name="Reardon M."/>
            <person name="Tsitrin T."/>
            <person name="Vuong H."/>
            <person name="Weaver B."/>
            <person name="Ciecko A."/>
            <person name="Tallon L."/>
            <person name="Jackson J."/>
            <person name="Pai G."/>
            <person name="Aken S.V."/>
            <person name="Utterback T."/>
            <person name="Reidmuller S."/>
            <person name="Feldblyum T."/>
            <person name="Hsiao J."/>
            <person name="Zismann V."/>
            <person name="Iobst S."/>
            <person name="de Vazeille A.R."/>
            <person name="Buell C.R."/>
            <person name="Ying K."/>
            <person name="Li Y."/>
            <person name="Lu T."/>
            <person name="Huang Y."/>
            <person name="Zhao Q."/>
            <person name="Feng Q."/>
            <person name="Zhang L."/>
            <person name="Zhu J."/>
            <person name="Weng Q."/>
            <person name="Mu J."/>
            <person name="Lu Y."/>
            <person name="Fan D."/>
            <person name="Liu Y."/>
            <person name="Guan J."/>
            <person name="Zhang Y."/>
            <person name="Yu S."/>
            <person name="Liu X."/>
            <person name="Zhang Y."/>
            <person name="Hong G."/>
            <person name="Han B."/>
            <person name="Choisne N."/>
            <person name="Demange N."/>
            <person name="Orjeda G."/>
            <person name="Samain S."/>
            <person name="Cattolico L."/>
            <person name="Pelletier E."/>
            <person name="Couloux A."/>
            <person name="Segurens B."/>
            <person name="Wincker P."/>
            <person name="D'Hont A."/>
            <person name="Scarpelli C."/>
            <person name="Weissenbach J."/>
            <person name="Salanoubat M."/>
            <person name="Quetier F."/>
            <person name="Yu Y."/>
            <person name="Kim H.R."/>
            <person name="Rambo T."/>
            <person name="Currie J."/>
            <person name="Collura K."/>
            <person name="Luo M."/>
            <person name="Yang T."/>
            <person name="Ammiraju J.S.S."/>
            <person name="Engler F."/>
            <person name="Soderlund C."/>
            <person name="Wing R.A."/>
            <person name="Palmer L.E."/>
            <person name="de la Bastide M."/>
            <person name="Spiegel L."/>
            <person name="Nascimento L."/>
            <person name="Zutavern T."/>
            <person name="O'Shaughnessy A."/>
            <person name="Dike S."/>
            <person name="Dedhia N."/>
            <person name="Preston R."/>
            <person name="Balija V."/>
            <person name="McCombie W.R."/>
            <person name="Chow T."/>
            <person name="Chen H."/>
            <person name="Chung M."/>
            <person name="Chen C."/>
            <person name="Shaw J."/>
            <person name="Wu H."/>
            <person name="Hsiao K."/>
            <person name="Chao Y."/>
            <person name="Chu M."/>
            <person name="Cheng C."/>
            <person name="Hour A."/>
            <person name="Lee P."/>
            <person name="Lin S."/>
            <person name="Lin Y."/>
            <person name="Liou J."/>
            <person name="Liu S."/>
            <person name="Hsing Y."/>
            <person name="Raghuvanshi S."/>
            <person name="Mohanty A."/>
            <person name="Bharti A.K."/>
            <person name="Gaur A."/>
            <person name="Gupta V."/>
            <person name="Kumar D."/>
            <person name="Ravi V."/>
            <person name="Vij S."/>
            <person name="Kapur A."/>
            <person name="Khurana P."/>
            <person name="Khurana P."/>
            <person name="Khurana J.P."/>
            <person name="Tyagi A.K."/>
            <person name="Gaikwad K."/>
            <person name="Singh A."/>
            <person name="Dalal V."/>
            <person name="Srivastava S."/>
            <person name="Dixit A."/>
            <person name="Pal A.K."/>
            <person name="Ghazi I.A."/>
            <person name="Yadav M."/>
            <person name="Pandit A."/>
            <person name="Bhargava A."/>
            <person name="Sureshbabu K."/>
            <person name="Batra K."/>
            <person name="Sharma T.R."/>
            <person name="Mohapatra T."/>
            <person name="Singh N.K."/>
            <person name="Messing J."/>
            <person name="Nelson A.B."/>
            <person name="Fuks G."/>
            <person name="Kavchok S."/>
            <person name="Keizer G."/>
            <person name="Linton E."/>
            <person name="Llaca V."/>
            <person name="Song R."/>
            <person name="Tanyolac B."/>
            <person name="Young S."/>
            <person name="Ho-Il K."/>
            <person name="Hahn J.H."/>
            <person name="Sangsakoo G."/>
            <person name="Vanavichit A."/>
            <person name="de Mattos Luiz.A.T."/>
            <person name="Zimmer P.D."/>
            <person name="Malone G."/>
            <person name="Dellagostin O."/>
            <person name="de Oliveira A.C."/>
            <person name="Bevan M."/>
            <person name="Bancroft I."/>
            <person name="Minx P."/>
            <person name="Cordum H."/>
            <person name="Wilson R."/>
            <person name="Cheng Z."/>
            <person name="Jin W."/>
            <person name="Jiang J."/>
            <person name="Leong S.A."/>
            <person name="Iwama H."/>
            <person name="Gojobori T."/>
            <person name="Itoh T."/>
            <person name="Niimura Y."/>
            <person name="Fujii Y."/>
            <person name="Habara T."/>
            <person name="Sakai H."/>
            <person name="Sato Y."/>
            <person name="Wilson G."/>
            <person name="Kumar K."/>
            <person name="McCouch S."/>
            <person name="Juretic N."/>
            <person name="Hoen D."/>
            <person name="Wright S."/>
            <person name="Bruskiewich R."/>
            <person name="Bureau T."/>
            <person name="Miyao A."/>
            <person name="Hirochika H."/>
            <person name="Nishikawa T."/>
            <person name="Kadowaki K."/>
            <person name="Sugiura M."/>
            <person name="Burr B."/>
            <person name="Sasaki T."/>
        </authorList>
    </citation>
    <scope>NUCLEOTIDE SEQUENCE [LARGE SCALE GENOMIC DNA]</scope>
    <source>
        <strain evidence="2">cv. Nipponbare</strain>
    </source>
</reference>
<keyword evidence="2" id="KW-1185">Reference proteome</keyword>
<reference evidence="1 2" key="2">
    <citation type="journal article" date="2013" name="Plant Cell Physiol.">
        <title>Rice Annotation Project Database (RAP-DB): an integrative and interactive database for rice genomics.</title>
        <authorList>
            <person name="Sakai H."/>
            <person name="Lee S.S."/>
            <person name="Tanaka T."/>
            <person name="Numa H."/>
            <person name="Kim J."/>
            <person name="Kawahara Y."/>
            <person name="Wakimoto H."/>
            <person name="Yang C.C."/>
            <person name="Iwamoto M."/>
            <person name="Abe T."/>
            <person name="Yamada Y."/>
            <person name="Muto A."/>
            <person name="Inokuchi H."/>
            <person name="Ikemura T."/>
            <person name="Matsumoto T."/>
            <person name="Sasaki T."/>
            <person name="Itoh T."/>
        </authorList>
    </citation>
    <scope>NUCLEOTIDE SEQUENCE [LARGE SCALE GENOMIC DNA]</scope>
    <source>
        <strain evidence="2">cv. Nipponbare</strain>
    </source>
</reference>
<accession>A0A0P0UYB4</accession>
<dbReference type="AlphaFoldDB" id="A0A0P0UYB4"/>
<organism evidence="1 2">
    <name type="scientific">Oryza sativa subsp. japonica</name>
    <name type="common">Rice</name>
    <dbReference type="NCBI Taxonomy" id="39947"/>
    <lineage>
        <taxon>Eukaryota</taxon>
        <taxon>Viridiplantae</taxon>
        <taxon>Streptophyta</taxon>
        <taxon>Embryophyta</taxon>
        <taxon>Tracheophyta</taxon>
        <taxon>Spermatophyta</taxon>
        <taxon>Magnoliopsida</taxon>
        <taxon>Liliopsida</taxon>
        <taxon>Poales</taxon>
        <taxon>Poaceae</taxon>
        <taxon>BOP clade</taxon>
        <taxon>Oryzoideae</taxon>
        <taxon>Oryzeae</taxon>
        <taxon>Oryzinae</taxon>
        <taxon>Oryza</taxon>
        <taxon>Oryza sativa</taxon>
    </lineage>
</organism>
<dbReference type="PaxDb" id="39947-A0A0P0UYB4"/>
<sequence>WRSRVSRSKPSAISTFSSISHISCNGRECVRGAEALPLSLQLDCLHRMGSGVVVHGFVCHSISSLVSLLDRPAEEGLGKSKTT</sequence>
<proteinExistence type="predicted"/>
<dbReference type="Gramene" id="Os01t0150900-01">
    <property type="protein sequence ID" value="Os01t0150900-01"/>
    <property type="gene ID" value="Os01g0150900"/>
</dbReference>
<name>A0A0P0UYB4_ORYSJ</name>
<reference evidence="1 2" key="3">
    <citation type="journal article" date="2013" name="Rice">
        <title>Improvement of the Oryza sativa Nipponbare reference genome using next generation sequence and optical map data.</title>
        <authorList>
            <person name="Kawahara Y."/>
            <person name="de la Bastide M."/>
            <person name="Hamilton J.P."/>
            <person name="Kanamori H."/>
            <person name="McCombie W.R."/>
            <person name="Ouyang S."/>
            <person name="Schwartz D.C."/>
            <person name="Tanaka T."/>
            <person name="Wu J."/>
            <person name="Zhou S."/>
            <person name="Childs K.L."/>
            <person name="Davidson R.M."/>
            <person name="Lin H."/>
            <person name="Quesada-Ocampo L."/>
            <person name="Vaillancourt B."/>
            <person name="Sakai H."/>
            <person name="Lee S.S."/>
            <person name="Kim J."/>
            <person name="Numa H."/>
            <person name="Itoh T."/>
            <person name="Buell C.R."/>
            <person name="Matsumoto T."/>
        </authorList>
    </citation>
    <scope>NUCLEOTIDE SEQUENCE [LARGE SCALE GENOMIC DNA]</scope>
    <source>
        <strain evidence="2">cv. Nipponbare</strain>
    </source>
</reference>